<feature type="transmembrane region" description="Helical" evidence="2">
    <location>
        <begin position="20"/>
        <end position="39"/>
    </location>
</feature>
<dbReference type="Gene3D" id="1.10.1760.20">
    <property type="match status" value="1"/>
</dbReference>
<dbReference type="GO" id="GO:0015225">
    <property type="term" value="F:biotin transmembrane transporter activity"/>
    <property type="evidence" value="ECO:0007669"/>
    <property type="project" value="UniProtKB-UniRule"/>
</dbReference>
<evidence type="ECO:0000313" key="3">
    <source>
        <dbReference type="EMBL" id="MFC4543321.1"/>
    </source>
</evidence>
<comment type="caution">
    <text evidence="3">The sequence shown here is derived from an EMBL/GenBank/DDBJ whole genome shotgun (WGS) entry which is preliminary data.</text>
</comment>
<feature type="transmembrane region" description="Helical" evidence="2">
    <location>
        <begin position="51"/>
        <end position="78"/>
    </location>
</feature>
<accession>A0ABD5PRT4</accession>
<reference evidence="3 4" key="1">
    <citation type="journal article" date="2019" name="Int. J. Syst. Evol. Microbiol.">
        <title>The Global Catalogue of Microorganisms (GCM) 10K type strain sequencing project: providing services to taxonomists for standard genome sequencing and annotation.</title>
        <authorList>
            <consortium name="The Broad Institute Genomics Platform"/>
            <consortium name="The Broad Institute Genome Sequencing Center for Infectious Disease"/>
            <person name="Wu L."/>
            <person name="Ma J."/>
        </authorList>
    </citation>
    <scope>NUCLEOTIDE SEQUENCE [LARGE SCALE GENOMIC DNA]</scope>
    <source>
        <strain evidence="3 4">WLHS5</strain>
    </source>
</reference>
<dbReference type="EMBL" id="JBHSFA010000007">
    <property type="protein sequence ID" value="MFC4543321.1"/>
    <property type="molecule type" value="Genomic_DNA"/>
</dbReference>
<dbReference type="RefSeq" id="WP_250140003.1">
    <property type="nucleotide sequence ID" value="NZ_JALIQP010000002.1"/>
</dbReference>
<dbReference type="AlphaFoldDB" id="A0ABD5PRT4"/>
<keyword evidence="2" id="KW-0812">Transmembrane</keyword>
<evidence type="ECO:0000256" key="2">
    <source>
        <dbReference type="SAM" id="Phobius"/>
    </source>
</evidence>
<dbReference type="GO" id="GO:0005886">
    <property type="term" value="C:plasma membrane"/>
    <property type="evidence" value="ECO:0007669"/>
    <property type="project" value="UniProtKB-SubCell"/>
</dbReference>
<dbReference type="PANTHER" id="PTHR34295:SF1">
    <property type="entry name" value="BIOTIN TRANSPORTER BIOY"/>
    <property type="match status" value="1"/>
</dbReference>
<name>A0ABD5PRT4_9EURY</name>
<proteinExistence type="inferred from homology"/>
<comment type="subcellular location">
    <subcellularLocation>
        <location evidence="1">Cell membrane</location>
        <topology evidence="1">Multi-pass membrane protein</topology>
    </subcellularLocation>
</comment>
<protein>
    <submittedName>
        <fullName evidence="3">Biotin transporter BioY</fullName>
    </submittedName>
</protein>
<feature type="transmembrane region" description="Helical" evidence="2">
    <location>
        <begin position="163"/>
        <end position="186"/>
    </location>
</feature>
<keyword evidence="1" id="KW-0813">Transport</keyword>
<keyword evidence="2" id="KW-1133">Transmembrane helix</keyword>
<evidence type="ECO:0000256" key="1">
    <source>
        <dbReference type="PIRNR" id="PIRNR016661"/>
    </source>
</evidence>
<comment type="similarity">
    <text evidence="1">Belongs to the BioY family.</text>
</comment>
<dbReference type="Proteomes" id="UP001595898">
    <property type="component" value="Unassembled WGS sequence"/>
</dbReference>
<keyword evidence="4" id="KW-1185">Reference proteome</keyword>
<dbReference type="PIRSF" id="PIRSF016661">
    <property type="entry name" value="BioY"/>
    <property type="match status" value="1"/>
</dbReference>
<organism evidence="3 4">
    <name type="scientific">Halosolutus amylolyticus</name>
    <dbReference type="NCBI Taxonomy" id="2932267"/>
    <lineage>
        <taxon>Archaea</taxon>
        <taxon>Methanobacteriati</taxon>
        <taxon>Methanobacteriota</taxon>
        <taxon>Stenosarchaea group</taxon>
        <taxon>Halobacteria</taxon>
        <taxon>Halobacteriales</taxon>
        <taxon>Natrialbaceae</taxon>
        <taxon>Halosolutus</taxon>
    </lineage>
</organism>
<feature type="transmembrane region" description="Helical" evidence="2">
    <location>
        <begin position="128"/>
        <end position="157"/>
    </location>
</feature>
<sequence length="194" mass="19544">METEQSDVDLVGGETVRAVARAALLAALMGAAAIVTIPYPLSPAPVTLQVLVVFLAGLYLGPLWGTFSIGLYLAAGAMGAPVFSGATGGPGVLLSEPTAGFLWAFPIGALVIGLLVHREVSPRDPADVPVPLVVGSLLAGLLVIYAGGVGWFAWIASTSLPEAAAAVAVPFVPADLLKLAAALAIVRSGRLDPV</sequence>
<dbReference type="Pfam" id="PF02632">
    <property type="entry name" value="BioY"/>
    <property type="match status" value="1"/>
</dbReference>
<evidence type="ECO:0000313" key="4">
    <source>
        <dbReference type="Proteomes" id="UP001595898"/>
    </source>
</evidence>
<dbReference type="PANTHER" id="PTHR34295">
    <property type="entry name" value="BIOTIN TRANSPORTER BIOY"/>
    <property type="match status" value="1"/>
</dbReference>
<gene>
    <name evidence="3" type="ORF">ACFO5R_15435</name>
</gene>
<dbReference type="InterPro" id="IPR003784">
    <property type="entry name" value="BioY"/>
</dbReference>
<feature type="transmembrane region" description="Helical" evidence="2">
    <location>
        <begin position="98"/>
        <end position="116"/>
    </location>
</feature>
<keyword evidence="1 2" id="KW-0472">Membrane</keyword>
<keyword evidence="1" id="KW-1003">Cell membrane</keyword>